<dbReference type="InterPro" id="IPR036390">
    <property type="entry name" value="WH_DNA-bd_sf"/>
</dbReference>
<dbReference type="CDD" id="cd00059">
    <property type="entry name" value="FH_FOX"/>
    <property type="match status" value="1"/>
</dbReference>
<sequence length="75" mass="8841">PDYPYPTLIRCAILSHSKRSPTLSEIYDMIHKRFSFFKMDDAGWKNSVRHYLSISPSFIPRPITEPGKGNYWTYD</sequence>
<keyword evidence="2 3" id="KW-0539">Nucleus</keyword>
<dbReference type="AlphaFoldDB" id="A0A165DR17"/>
<feature type="domain" description="Fork-head" evidence="4">
    <location>
        <begin position="1"/>
        <end position="75"/>
    </location>
</feature>
<accession>A0A165DR17</accession>
<evidence type="ECO:0000256" key="3">
    <source>
        <dbReference type="PROSITE-ProRule" id="PRU00089"/>
    </source>
</evidence>
<dbReference type="STRING" id="1314781.A0A165DR17"/>
<dbReference type="PROSITE" id="PS50039">
    <property type="entry name" value="FORK_HEAD_3"/>
    <property type="match status" value="1"/>
</dbReference>
<dbReference type="InterPro" id="IPR050211">
    <property type="entry name" value="FOX_domain-containing"/>
</dbReference>
<evidence type="ECO:0000313" key="6">
    <source>
        <dbReference type="Proteomes" id="UP000077266"/>
    </source>
</evidence>
<dbReference type="InterPro" id="IPR036388">
    <property type="entry name" value="WH-like_DNA-bd_sf"/>
</dbReference>
<evidence type="ECO:0000256" key="1">
    <source>
        <dbReference type="ARBA" id="ARBA00023125"/>
    </source>
</evidence>
<dbReference type="EMBL" id="KV426197">
    <property type="protein sequence ID" value="KZV85158.1"/>
    <property type="molecule type" value="Genomic_DNA"/>
</dbReference>
<dbReference type="PRINTS" id="PR00053">
    <property type="entry name" value="FORKHEAD"/>
</dbReference>
<dbReference type="InterPro" id="IPR001766">
    <property type="entry name" value="Fork_head_dom"/>
</dbReference>
<dbReference type="InParanoid" id="A0A165DR17"/>
<protein>
    <submittedName>
        <fullName evidence="5">Winged helix DNA-binding domain-containing protein</fullName>
    </submittedName>
</protein>
<keyword evidence="1 3" id="KW-0238">DNA-binding</keyword>
<dbReference type="PROSITE" id="PS00658">
    <property type="entry name" value="FORK_HEAD_2"/>
    <property type="match status" value="1"/>
</dbReference>
<keyword evidence="6" id="KW-1185">Reference proteome</keyword>
<dbReference type="InterPro" id="IPR030456">
    <property type="entry name" value="TF_fork_head_CS_2"/>
</dbReference>
<evidence type="ECO:0000256" key="2">
    <source>
        <dbReference type="ARBA" id="ARBA00023242"/>
    </source>
</evidence>
<dbReference type="OrthoDB" id="5954824at2759"/>
<dbReference type="GO" id="GO:0000978">
    <property type="term" value="F:RNA polymerase II cis-regulatory region sequence-specific DNA binding"/>
    <property type="evidence" value="ECO:0007669"/>
    <property type="project" value="TreeGrafter"/>
</dbReference>
<evidence type="ECO:0000259" key="4">
    <source>
        <dbReference type="PROSITE" id="PS50039"/>
    </source>
</evidence>
<dbReference type="GO" id="GO:0000981">
    <property type="term" value="F:DNA-binding transcription factor activity, RNA polymerase II-specific"/>
    <property type="evidence" value="ECO:0007669"/>
    <property type="project" value="TreeGrafter"/>
</dbReference>
<dbReference type="Pfam" id="PF00250">
    <property type="entry name" value="Forkhead"/>
    <property type="match status" value="1"/>
</dbReference>
<evidence type="ECO:0000313" key="5">
    <source>
        <dbReference type="EMBL" id="KZV85158.1"/>
    </source>
</evidence>
<gene>
    <name evidence="5" type="ORF">EXIGLDRAFT_576046</name>
</gene>
<name>A0A165DR17_EXIGL</name>
<proteinExistence type="predicted"/>
<dbReference type="PANTHER" id="PTHR11829:SF343">
    <property type="entry name" value="FORK-HEAD DOMAIN-CONTAINING PROTEIN"/>
    <property type="match status" value="1"/>
</dbReference>
<dbReference type="SUPFAM" id="SSF46785">
    <property type="entry name" value="Winged helix' DNA-binding domain"/>
    <property type="match status" value="1"/>
</dbReference>
<comment type="subcellular location">
    <subcellularLocation>
        <location evidence="3">Nucleus</location>
    </subcellularLocation>
</comment>
<feature type="non-terminal residue" evidence="5">
    <location>
        <position position="1"/>
    </location>
</feature>
<dbReference type="SMART" id="SM00339">
    <property type="entry name" value="FH"/>
    <property type="match status" value="1"/>
</dbReference>
<organism evidence="5 6">
    <name type="scientific">Exidia glandulosa HHB12029</name>
    <dbReference type="NCBI Taxonomy" id="1314781"/>
    <lineage>
        <taxon>Eukaryota</taxon>
        <taxon>Fungi</taxon>
        <taxon>Dikarya</taxon>
        <taxon>Basidiomycota</taxon>
        <taxon>Agaricomycotina</taxon>
        <taxon>Agaricomycetes</taxon>
        <taxon>Auriculariales</taxon>
        <taxon>Exidiaceae</taxon>
        <taxon>Exidia</taxon>
    </lineage>
</organism>
<feature type="non-terminal residue" evidence="5">
    <location>
        <position position="75"/>
    </location>
</feature>
<dbReference type="GO" id="GO:0005634">
    <property type="term" value="C:nucleus"/>
    <property type="evidence" value="ECO:0007669"/>
    <property type="project" value="UniProtKB-SubCell"/>
</dbReference>
<feature type="DNA-binding region" description="Fork-head" evidence="3">
    <location>
        <begin position="1"/>
        <end position="75"/>
    </location>
</feature>
<dbReference type="Gene3D" id="1.10.10.10">
    <property type="entry name" value="Winged helix-like DNA-binding domain superfamily/Winged helix DNA-binding domain"/>
    <property type="match status" value="1"/>
</dbReference>
<dbReference type="PANTHER" id="PTHR11829">
    <property type="entry name" value="FORKHEAD BOX PROTEIN"/>
    <property type="match status" value="1"/>
</dbReference>
<reference evidence="5 6" key="1">
    <citation type="journal article" date="2016" name="Mol. Biol. Evol.">
        <title>Comparative Genomics of Early-Diverging Mushroom-Forming Fungi Provides Insights into the Origins of Lignocellulose Decay Capabilities.</title>
        <authorList>
            <person name="Nagy L.G."/>
            <person name="Riley R."/>
            <person name="Tritt A."/>
            <person name="Adam C."/>
            <person name="Daum C."/>
            <person name="Floudas D."/>
            <person name="Sun H."/>
            <person name="Yadav J.S."/>
            <person name="Pangilinan J."/>
            <person name="Larsson K.H."/>
            <person name="Matsuura K."/>
            <person name="Barry K."/>
            <person name="Labutti K."/>
            <person name="Kuo R."/>
            <person name="Ohm R.A."/>
            <person name="Bhattacharya S.S."/>
            <person name="Shirouzu T."/>
            <person name="Yoshinaga Y."/>
            <person name="Martin F.M."/>
            <person name="Grigoriev I.V."/>
            <person name="Hibbett D.S."/>
        </authorList>
    </citation>
    <scope>NUCLEOTIDE SEQUENCE [LARGE SCALE GENOMIC DNA]</scope>
    <source>
        <strain evidence="5 6">HHB12029</strain>
    </source>
</reference>
<dbReference type="Proteomes" id="UP000077266">
    <property type="component" value="Unassembled WGS sequence"/>
</dbReference>